<reference evidence="3 4" key="1">
    <citation type="journal article" date="2009" name="Stand. Genomic Sci.">
        <title>Complete genome sequence of Pirellula staleyi type strain (ATCC 27377).</title>
        <authorList>
            <person name="Clum A."/>
            <person name="Tindall B.J."/>
            <person name="Sikorski J."/>
            <person name="Ivanova N."/>
            <person name="Mavrommatis K."/>
            <person name="Lucas S."/>
            <person name="Glavina del Rio T."/>
            <person name="Nolan M."/>
            <person name="Chen F."/>
            <person name="Tice H."/>
            <person name="Pitluck S."/>
            <person name="Cheng J.F."/>
            <person name="Chertkov O."/>
            <person name="Brettin T."/>
            <person name="Han C."/>
            <person name="Detter J.C."/>
            <person name="Kuske C."/>
            <person name="Bruce D."/>
            <person name="Goodwin L."/>
            <person name="Ovchinikova G."/>
            <person name="Pati A."/>
            <person name="Mikhailova N."/>
            <person name="Chen A."/>
            <person name="Palaniappan K."/>
            <person name="Land M."/>
            <person name="Hauser L."/>
            <person name="Chang Y.J."/>
            <person name="Jeffries C.D."/>
            <person name="Chain P."/>
            <person name="Rohde M."/>
            <person name="Goker M."/>
            <person name="Bristow J."/>
            <person name="Eisen J.A."/>
            <person name="Markowitz V."/>
            <person name="Hugenholtz P."/>
            <person name="Kyrpides N.C."/>
            <person name="Klenk H.P."/>
            <person name="Lapidus A."/>
        </authorList>
    </citation>
    <scope>NUCLEOTIDE SEQUENCE [LARGE SCALE GENOMIC DNA]</scope>
    <source>
        <strain evidence="4">ATCC 27377 / DSM 6068 / ICPB 4128</strain>
    </source>
</reference>
<dbReference type="Pfam" id="PF00498">
    <property type="entry name" value="FHA"/>
    <property type="match status" value="1"/>
</dbReference>
<dbReference type="STRING" id="530564.Psta_4736"/>
<proteinExistence type="predicted"/>
<evidence type="ECO:0000256" key="1">
    <source>
        <dbReference type="SAM" id="MobiDB-lite"/>
    </source>
</evidence>
<sequence>MQVRVKILQGSHAGKEVKIPVPKCVIGRGDECHLRPQSDAISRRHCVIISNDQEVVVRDLNSRNGTYVNGERVAEEAVLLTGDVLRVGPLEFEMMIEQTAAKIKRPKITDIKQVVARTAEGSSHGSNGDLEDVTQWLEEGDAQHKSRTPETRQFRLDDTAMPAAPAANETSVVDTKAMAPDAAKAARPEKKAPGKLPPRPDAQAKDSREAAADMLKKFFNRR</sequence>
<feature type="compositionally biased region" description="Basic and acidic residues" evidence="1">
    <location>
        <begin position="202"/>
        <end position="216"/>
    </location>
</feature>
<dbReference type="InterPro" id="IPR008984">
    <property type="entry name" value="SMAD_FHA_dom_sf"/>
</dbReference>
<dbReference type="InterPro" id="IPR050923">
    <property type="entry name" value="Cell_Proc_Reg/RNA_Proc"/>
</dbReference>
<dbReference type="HOGENOM" id="CLU_073062_0_0_0"/>
<dbReference type="CDD" id="cd00060">
    <property type="entry name" value="FHA"/>
    <property type="match status" value="1"/>
</dbReference>
<feature type="compositionally biased region" description="Basic and acidic residues" evidence="1">
    <location>
        <begin position="141"/>
        <end position="158"/>
    </location>
</feature>
<dbReference type="OrthoDB" id="283378at2"/>
<dbReference type="SUPFAM" id="SSF49879">
    <property type="entry name" value="SMAD/FHA domain"/>
    <property type="match status" value="1"/>
</dbReference>
<dbReference type="PANTHER" id="PTHR23308">
    <property type="entry name" value="NUCLEAR INHIBITOR OF PROTEIN PHOSPHATASE-1"/>
    <property type="match status" value="1"/>
</dbReference>
<dbReference type="PROSITE" id="PS50006">
    <property type="entry name" value="FHA_DOMAIN"/>
    <property type="match status" value="1"/>
</dbReference>
<accession>D2R846</accession>
<feature type="region of interest" description="Disordered" evidence="1">
    <location>
        <begin position="141"/>
        <end position="222"/>
    </location>
</feature>
<dbReference type="KEGG" id="psl:Psta_4736"/>
<keyword evidence="4" id="KW-1185">Reference proteome</keyword>
<protein>
    <submittedName>
        <fullName evidence="3">FHA domain containing protein</fullName>
    </submittedName>
</protein>
<dbReference type="EMBL" id="CP001848">
    <property type="protein sequence ID" value="ADB19377.1"/>
    <property type="molecule type" value="Genomic_DNA"/>
</dbReference>
<dbReference type="InterPro" id="IPR000253">
    <property type="entry name" value="FHA_dom"/>
</dbReference>
<dbReference type="Gene3D" id="2.60.200.20">
    <property type="match status" value="1"/>
</dbReference>
<gene>
    <name evidence="3" type="ordered locus">Psta_4736</name>
</gene>
<feature type="domain" description="FHA" evidence="2">
    <location>
        <begin position="24"/>
        <end position="73"/>
    </location>
</feature>
<name>D2R846_PIRSD</name>
<organism evidence="3 4">
    <name type="scientific">Pirellula staleyi (strain ATCC 27377 / DSM 6068 / ICPB 4128)</name>
    <name type="common">Pirella staleyi</name>
    <dbReference type="NCBI Taxonomy" id="530564"/>
    <lineage>
        <taxon>Bacteria</taxon>
        <taxon>Pseudomonadati</taxon>
        <taxon>Planctomycetota</taxon>
        <taxon>Planctomycetia</taxon>
        <taxon>Pirellulales</taxon>
        <taxon>Pirellulaceae</taxon>
        <taxon>Pirellula</taxon>
    </lineage>
</organism>
<evidence type="ECO:0000313" key="4">
    <source>
        <dbReference type="Proteomes" id="UP000001887"/>
    </source>
</evidence>
<dbReference type="AlphaFoldDB" id="D2R846"/>
<dbReference type="eggNOG" id="COG1716">
    <property type="taxonomic scope" value="Bacteria"/>
</dbReference>
<evidence type="ECO:0000313" key="3">
    <source>
        <dbReference type="EMBL" id="ADB19377.1"/>
    </source>
</evidence>
<evidence type="ECO:0000259" key="2">
    <source>
        <dbReference type="PROSITE" id="PS50006"/>
    </source>
</evidence>
<dbReference type="Proteomes" id="UP000001887">
    <property type="component" value="Chromosome"/>
</dbReference>
<dbReference type="SMART" id="SM00240">
    <property type="entry name" value="FHA"/>
    <property type="match status" value="1"/>
</dbReference>